<dbReference type="Gene3D" id="1.10.10.10">
    <property type="entry name" value="Winged helix-like DNA-binding domain superfamily/Winged helix DNA-binding domain"/>
    <property type="match status" value="1"/>
</dbReference>
<keyword evidence="1" id="KW-0805">Transcription regulation</keyword>
<dbReference type="GO" id="GO:0006355">
    <property type="term" value="P:regulation of DNA-templated transcription"/>
    <property type="evidence" value="ECO:0007669"/>
    <property type="project" value="InterPro"/>
</dbReference>
<accession>A0A2Z5J7N3</accession>
<name>A0A2Z5J7N3_STRAR</name>
<keyword evidence="2" id="KW-0238">DNA-binding</keyword>
<dbReference type="InterPro" id="IPR000792">
    <property type="entry name" value="Tscrpt_reg_LuxR_C"/>
</dbReference>
<reference evidence="7 8" key="1">
    <citation type="journal article" date="2018" name="Front. Microbiol.">
        <title>Genome Sequencing of Streptomyces atratus SCSIOZH16 and Activation Production of Nocardamine via Metabolic Engineering.</title>
        <authorList>
            <person name="Li Y."/>
            <person name="Zhang C."/>
            <person name="Liu C."/>
            <person name="Ju J."/>
            <person name="Ma J."/>
        </authorList>
    </citation>
    <scope>NUCLEOTIDE SEQUENCE [LARGE SCALE GENOMIC DNA]</scope>
    <source>
        <strain evidence="7 8">SCSIO_ZH16</strain>
    </source>
</reference>
<dbReference type="PANTHER" id="PTHR44688:SF16">
    <property type="entry name" value="DNA-BINDING TRANSCRIPTIONAL ACTIVATOR DEVR_DOSR"/>
    <property type="match status" value="1"/>
</dbReference>
<sequence>MSSSGPAASTRPCSSTTASASGAAGSRVCTRPPVMIVLVVGPVAGPAVVPVIASGIPFLRCDRYSRSPRRSYASPSTPNIIPMYEIAPVSLSRITARITQIRFEAVAKTMRLLPENEDPWSFKTEAMKFLANMVNCSGIVFYSVDTRLNAVDHAFHRIRPVENRSYTAHYHRLDPFHPRRFAGPRQPLVTVRDLPEQYERGEYYRRFMAPLGFRHETELYLYSGARIVGGLSLLRTAELGEFTPSDLGFLDKAHAFLEHTFQAGRCAVETGPPVTAWGLTPRERDVVRLVCEGAANAEIGAALFISVTTVKTHVQHVFEKAGVRSRTQLIARMRDDG</sequence>
<dbReference type="KEGG" id="sata:C5746_04430"/>
<protein>
    <recommendedName>
        <fullName evidence="6">HTH luxR-type domain-containing protein</fullName>
    </recommendedName>
</protein>
<dbReference type="SMART" id="SM00421">
    <property type="entry name" value="HTH_LUXR"/>
    <property type="match status" value="1"/>
</dbReference>
<dbReference type="PROSITE" id="PS00622">
    <property type="entry name" value="HTH_LUXR_1"/>
    <property type="match status" value="1"/>
</dbReference>
<evidence type="ECO:0000313" key="8">
    <source>
        <dbReference type="Proteomes" id="UP000252698"/>
    </source>
</evidence>
<dbReference type="PROSITE" id="PS50043">
    <property type="entry name" value="HTH_LUXR_2"/>
    <property type="match status" value="1"/>
</dbReference>
<dbReference type="GO" id="GO:0003677">
    <property type="term" value="F:DNA binding"/>
    <property type="evidence" value="ECO:0007669"/>
    <property type="project" value="UniProtKB-KW"/>
</dbReference>
<keyword evidence="5" id="KW-1133">Transmembrane helix</keyword>
<dbReference type="AlphaFoldDB" id="A0A2Z5J7N3"/>
<proteinExistence type="predicted"/>
<evidence type="ECO:0000256" key="1">
    <source>
        <dbReference type="ARBA" id="ARBA00023015"/>
    </source>
</evidence>
<feature type="compositionally biased region" description="Low complexity" evidence="4">
    <location>
        <begin position="14"/>
        <end position="26"/>
    </location>
</feature>
<evidence type="ECO:0000259" key="6">
    <source>
        <dbReference type="PROSITE" id="PS50043"/>
    </source>
</evidence>
<dbReference type="InterPro" id="IPR016032">
    <property type="entry name" value="Sig_transdc_resp-reg_C-effctor"/>
</dbReference>
<gene>
    <name evidence="7" type="ORF">C5746_04430</name>
</gene>
<dbReference type="SUPFAM" id="SSF46894">
    <property type="entry name" value="C-terminal effector domain of the bipartite response regulators"/>
    <property type="match status" value="1"/>
</dbReference>
<keyword evidence="3" id="KW-0804">Transcription</keyword>
<dbReference type="CDD" id="cd06170">
    <property type="entry name" value="LuxR_C_like"/>
    <property type="match status" value="1"/>
</dbReference>
<feature type="transmembrane region" description="Helical" evidence="5">
    <location>
        <begin position="34"/>
        <end position="59"/>
    </location>
</feature>
<evidence type="ECO:0000256" key="3">
    <source>
        <dbReference type="ARBA" id="ARBA00023163"/>
    </source>
</evidence>
<dbReference type="PRINTS" id="PR00038">
    <property type="entry name" value="HTHLUXR"/>
</dbReference>
<evidence type="ECO:0000256" key="5">
    <source>
        <dbReference type="SAM" id="Phobius"/>
    </source>
</evidence>
<organism evidence="7 8">
    <name type="scientific">Streptomyces atratus</name>
    <dbReference type="NCBI Taxonomy" id="1893"/>
    <lineage>
        <taxon>Bacteria</taxon>
        <taxon>Bacillati</taxon>
        <taxon>Actinomycetota</taxon>
        <taxon>Actinomycetes</taxon>
        <taxon>Kitasatosporales</taxon>
        <taxon>Streptomycetaceae</taxon>
        <taxon>Streptomyces</taxon>
    </lineage>
</organism>
<feature type="domain" description="HTH luxR-type" evidence="6">
    <location>
        <begin position="272"/>
        <end position="337"/>
    </location>
</feature>
<evidence type="ECO:0000313" key="7">
    <source>
        <dbReference type="EMBL" id="AXE76324.1"/>
    </source>
</evidence>
<evidence type="ECO:0000256" key="4">
    <source>
        <dbReference type="SAM" id="MobiDB-lite"/>
    </source>
</evidence>
<evidence type="ECO:0000256" key="2">
    <source>
        <dbReference type="ARBA" id="ARBA00023125"/>
    </source>
</evidence>
<keyword evidence="5" id="KW-0472">Membrane</keyword>
<keyword evidence="5" id="KW-0812">Transmembrane</keyword>
<feature type="region of interest" description="Disordered" evidence="4">
    <location>
        <begin position="1"/>
        <end position="26"/>
    </location>
</feature>
<feature type="compositionally biased region" description="Polar residues" evidence="4">
    <location>
        <begin position="1"/>
        <end position="13"/>
    </location>
</feature>
<dbReference type="EMBL" id="CP027306">
    <property type="protein sequence ID" value="AXE76324.1"/>
    <property type="molecule type" value="Genomic_DNA"/>
</dbReference>
<dbReference type="Pfam" id="PF00196">
    <property type="entry name" value="GerE"/>
    <property type="match status" value="1"/>
</dbReference>
<dbReference type="PANTHER" id="PTHR44688">
    <property type="entry name" value="DNA-BINDING TRANSCRIPTIONAL ACTIVATOR DEVR_DOSR"/>
    <property type="match status" value="1"/>
</dbReference>
<dbReference type="Proteomes" id="UP000252698">
    <property type="component" value="Chromosome"/>
</dbReference>
<dbReference type="InterPro" id="IPR036388">
    <property type="entry name" value="WH-like_DNA-bd_sf"/>
</dbReference>